<protein>
    <submittedName>
        <fullName evidence="1">Uncharacterized protein</fullName>
    </submittedName>
</protein>
<dbReference type="OrthoDB" id="2085082at2"/>
<sequence length="67" mass="8259">MANQERQCYLYICPNYPRCCRAKGRGCSLERDEEQEKLWIQEEECNEENGYPFFVEDTRTKRYRRPE</sequence>
<dbReference type="Proteomes" id="UP000046155">
    <property type="component" value="Unassembled WGS sequence"/>
</dbReference>
<evidence type="ECO:0000313" key="1">
    <source>
        <dbReference type="EMBL" id="CEO88130.1"/>
    </source>
</evidence>
<dbReference type="EMBL" id="CDRZ01000057">
    <property type="protein sequence ID" value="CEO88130.1"/>
    <property type="molecule type" value="Genomic_DNA"/>
</dbReference>
<accession>A0A0B7MDG6</accession>
<organism evidence="1 2">
    <name type="scientific">Syntrophaceticus schinkii</name>
    <dbReference type="NCBI Taxonomy" id="499207"/>
    <lineage>
        <taxon>Bacteria</taxon>
        <taxon>Bacillati</taxon>
        <taxon>Bacillota</taxon>
        <taxon>Clostridia</taxon>
        <taxon>Thermoanaerobacterales</taxon>
        <taxon>Thermoanaerobacterales Family III. Incertae Sedis</taxon>
        <taxon>Syntrophaceticus</taxon>
    </lineage>
</organism>
<dbReference type="AlphaFoldDB" id="A0A0B7MDG6"/>
<name>A0A0B7MDG6_9FIRM</name>
<reference evidence="2" key="1">
    <citation type="submission" date="2015-01" db="EMBL/GenBank/DDBJ databases">
        <authorList>
            <person name="Manzoor Shahid"/>
            <person name="Zubair Saima"/>
        </authorList>
    </citation>
    <scope>NUCLEOTIDE SEQUENCE [LARGE SCALE GENOMIC DNA]</scope>
    <source>
        <strain evidence="2">Sp3</strain>
    </source>
</reference>
<keyword evidence="2" id="KW-1185">Reference proteome</keyword>
<proteinExistence type="predicted"/>
<evidence type="ECO:0000313" key="2">
    <source>
        <dbReference type="Proteomes" id="UP000046155"/>
    </source>
</evidence>
<gene>
    <name evidence="1" type="ORF">SSCH_150009</name>
</gene>